<feature type="transmembrane region" description="Helical" evidence="1">
    <location>
        <begin position="6"/>
        <end position="24"/>
    </location>
</feature>
<reference evidence="3 4" key="1">
    <citation type="submission" date="2018-05" db="EMBL/GenBank/DDBJ databases">
        <title>The Hungate 1000. A catalogue of reference genomes from the rumen microbiome.</title>
        <authorList>
            <person name="Kelly W."/>
        </authorList>
    </citation>
    <scope>NUCLEOTIDE SEQUENCE [LARGE SCALE GENOMIC DNA]</scope>
    <source>
        <strain evidence="3 4">SAb67</strain>
    </source>
</reference>
<evidence type="ECO:0000313" key="4">
    <source>
        <dbReference type="Proteomes" id="UP000245720"/>
    </source>
</evidence>
<dbReference type="RefSeq" id="WP_109727088.1">
    <property type="nucleotide sequence ID" value="NZ_QGDI01000009.1"/>
</dbReference>
<keyword evidence="1" id="KW-0812">Transmembrane</keyword>
<accession>A0A315YJV8</accession>
<dbReference type="Proteomes" id="UP000245720">
    <property type="component" value="Unassembled WGS sequence"/>
</dbReference>
<proteinExistence type="predicted"/>
<dbReference type="EMBL" id="QGDI01000009">
    <property type="protein sequence ID" value="PWJ11585.1"/>
    <property type="molecule type" value="Genomic_DNA"/>
</dbReference>
<feature type="transmembrane region" description="Helical" evidence="1">
    <location>
        <begin position="147"/>
        <end position="165"/>
    </location>
</feature>
<comment type="caution">
    <text evidence="3">The sequence shown here is derived from an EMBL/GenBank/DDBJ whole genome shotgun (WGS) entry which is preliminary data.</text>
</comment>
<keyword evidence="1" id="KW-0472">Membrane</keyword>
<dbReference type="AlphaFoldDB" id="A0A315YJV8"/>
<dbReference type="InterPro" id="IPR021994">
    <property type="entry name" value="DUF3592"/>
</dbReference>
<feature type="domain" description="DUF3592" evidence="2">
    <location>
        <begin position="43"/>
        <end position="117"/>
    </location>
</feature>
<organism evidence="3 4">
    <name type="scientific">Ruminococcus flavefaciens</name>
    <dbReference type="NCBI Taxonomy" id="1265"/>
    <lineage>
        <taxon>Bacteria</taxon>
        <taxon>Bacillati</taxon>
        <taxon>Bacillota</taxon>
        <taxon>Clostridia</taxon>
        <taxon>Eubacteriales</taxon>
        <taxon>Oscillospiraceae</taxon>
        <taxon>Ruminococcus</taxon>
    </lineage>
</organism>
<dbReference type="OrthoDB" id="9903797at2"/>
<evidence type="ECO:0000259" key="2">
    <source>
        <dbReference type="Pfam" id="PF12158"/>
    </source>
</evidence>
<gene>
    <name evidence="3" type="ORF">IE37_02348</name>
</gene>
<protein>
    <recommendedName>
        <fullName evidence="2">DUF3592 domain-containing protein</fullName>
    </recommendedName>
</protein>
<keyword evidence="1" id="KW-1133">Transmembrane helix</keyword>
<name>A0A315YJV8_RUMFL</name>
<sequence length="169" mass="18877">MEIVALIFGAVIFVLAVQFIFRTTKGTAKVTQTYSDVNKYKNRGRRRVGREPEVWHYAEGGIGLALKYTIDGREVCGVLDRGFTVSEADINAIVEANEEVDVVVDPDDPGKFCLLREFYSSGPNPRAMAAYRSERGSVVNSWLKLKLVIWSGGMILGLLMLLIILEQFE</sequence>
<dbReference type="Pfam" id="PF12158">
    <property type="entry name" value="DUF3592"/>
    <property type="match status" value="1"/>
</dbReference>
<evidence type="ECO:0000256" key="1">
    <source>
        <dbReference type="SAM" id="Phobius"/>
    </source>
</evidence>
<evidence type="ECO:0000313" key="3">
    <source>
        <dbReference type="EMBL" id="PWJ11585.1"/>
    </source>
</evidence>